<dbReference type="AlphaFoldDB" id="A0A9P5G7W7"/>
<feature type="compositionally biased region" description="Acidic residues" evidence="1">
    <location>
        <begin position="600"/>
        <end position="633"/>
    </location>
</feature>
<feature type="compositionally biased region" description="Low complexity" evidence="1">
    <location>
        <begin position="149"/>
        <end position="165"/>
    </location>
</feature>
<feature type="compositionally biased region" description="Polar residues" evidence="1">
    <location>
        <begin position="528"/>
        <end position="542"/>
    </location>
</feature>
<feature type="compositionally biased region" description="Low complexity" evidence="1">
    <location>
        <begin position="580"/>
        <end position="589"/>
    </location>
</feature>
<reference evidence="2" key="2">
    <citation type="submission" date="2020-01" db="EMBL/GenBank/DDBJ databases">
        <authorList>
            <person name="Perkins V."/>
            <person name="Lessard M.-H."/>
            <person name="Dugat-Bony E."/>
            <person name="Frenette M."/>
            <person name="Labrie S."/>
        </authorList>
    </citation>
    <scope>NUCLEOTIDE SEQUENCE</scope>
    <source>
        <strain evidence="2">LMA-70</strain>
    </source>
</reference>
<feature type="region of interest" description="Disordered" evidence="1">
    <location>
        <begin position="1"/>
        <end position="181"/>
    </location>
</feature>
<feature type="compositionally biased region" description="Basic and acidic residues" evidence="1">
    <location>
        <begin position="372"/>
        <end position="433"/>
    </location>
</feature>
<organism evidence="2 3">
    <name type="scientific">Geotrichum candidum</name>
    <name type="common">Oospora lactis</name>
    <name type="synonym">Dipodascus geotrichum</name>
    <dbReference type="NCBI Taxonomy" id="1173061"/>
    <lineage>
        <taxon>Eukaryota</taxon>
        <taxon>Fungi</taxon>
        <taxon>Dikarya</taxon>
        <taxon>Ascomycota</taxon>
        <taxon>Saccharomycotina</taxon>
        <taxon>Dipodascomycetes</taxon>
        <taxon>Dipodascales</taxon>
        <taxon>Dipodascaceae</taxon>
        <taxon>Geotrichum</taxon>
    </lineage>
</organism>
<feature type="compositionally biased region" description="Polar residues" evidence="1">
    <location>
        <begin position="10"/>
        <end position="25"/>
    </location>
</feature>
<feature type="compositionally biased region" description="Low complexity" evidence="1">
    <location>
        <begin position="96"/>
        <end position="125"/>
    </location>
</feature>
<evidence type="ECO:0000256" key="1">
    <source>
        <dbReference type="SAM" id="MobiDB-lite"/>
    </source>
</evidence>
<reference evidence="2" key="1">
    <citation type="journal article" date="2020" name="Front. Microbiol.">
        <title>Phenotypic and Genetic Characterization of the Cheese Ripening Yeast Geotrichum candidum.</title>
        <authorList>
            <person name="Perkins V."/>
            <person name="Vignola S."/>
            <person name="Lessard M.H."/>
            <person name="Plante P.L."/>
            <person name="Corbeil J."/>
            <person name="Dugat-Bony E."/>
            <person name="Frenette M."/>
            <person name="Labrie S."/>
        </authorList>
    </citation>
    <scope>NUCLEOTIDE SEQUENCE</scope>
    <source>
        <strain evidence="2">LMA-70</strain>
    </source>
</reference>
<proteinExistence type="predicted"/>
<feature type="compositionally biased region" description="Basic and acidic residues" evidence="1">
    <location>
        <begin position="270"/>
        <end position="279"/>
    </location>
</feature>
<feature type="compositionally biased region" description="Polar residues" evidence="1">
    <location>
        <begin position="38"/>
        <end position="60"/>
    </location>
</feature>
<gene>
    <name evidence="2" type="ORF">DV451_001841</name>
</gene>
<evidence type="ECO:0000313" key="2">
    <source>
        <dbReference type="EMBL" id="KAF5102346.1"/>
    </source>
</evidence>
<feature type="compositionally biased region" description="Acidic residues" evidence="1">
    <location>
        <begin position="464"/>
        <end position="476"/>
    </location>
</feature>
<dbReference type="Proteomes" id="UP000750522">
    <property type="component" value="Unassembled WGS sequence"/>
</dbReference>
<feature type="compositionally biased region" description="Low complexity" evidence="1">
    <location>
        <begin position="499"/>
        <end position="510"/>
    </location>
</feature>
<feature type="region of interest" description="Disordered" evidence="1">
    <location>
        <begin position="194"/>
        <end position="664"/>
    </location>
</feature>
<evidence type="ECO:0000313" key="3">
    <source>
        <dbReference type="Proteomes" id="UP000750522"/>
    </source>
</evidence>
<sequence length="664" mass="70425">MPLPELSPRPTLSSISSPVRKSNAQAPLAGQVPFEQVKQLSKSGTQARTQTTESLLTTPVSKDKHKTLKKASVKDSVSIKKTAVQSSVVTEKKIPAKTTSASKVTKAAAKTKAKPATATSKAKSAAAKKKVKSPEVVTASDDDEAGKQSTKNTTATTPSTVASGSKPKTTGSKTSRTLVPASKFDLFNLDSSLVNDSDSDSDIYDSVANPIKPIPQSPTKKSANASSKTPTQPTLVEGLKQIKPSTAAKAVNVTGSAKDLKQTEVANGSKTKESSELAKKPQSVEVVKKDVLSEISKRPETPKDLTESEPKKTASVKAAKKAVDTKVTNSVSVKECQIETAKAAKPIEPVKPVKPVKEVTKVDLKKANPPKEATKPVPEPKKPEAYKKPEPKKPEAYKKPEPKKPEAYKKPEPIAKAESVKKPEPAKEVKTLESKPAGQAVTIEKASSASLNGSQKAKPVLDSSDSESESDDDDGSDIPSSPEPTKRLVAVNTPSVTKSTSSQTPSRVSSFIDVLDRKPLTDDPAVPITNSVLPTGSTSATQVVEPVEKPKSQPPKRIAGIQSLSALAKRAIPEVHDSTSSKLQSQKTKAVINKPVVEVSSDESSSDDDSDDDDSDDDDSDDDSSDDDSDDDEPKAKIGGRADKRKKKSKNRGFMKMIKAAKRT</sequence>
<feature type="compositionally biased region" description="Polar residues" evidence="1">
    <location>
        <begin position="217"/>
        <end position="234"/>
    </location>
</feature>
<name>A0A9P5G7W7_GEOCN</name>
<feature type="compositionally biased region" description="Basic and acidic residues" evidence="1">
    <location>
        <begin position="355"/>
        <end position="366"/>
    </location>
</feature>
<feature type="compositionally biased region" description="Polar residues" evidence="1">
    <location>
        <begin position="445"/>
        <end position="455"/>
    </location>
</feature>
<protein>
    <submittedName>
        <fullName evidence="2">Uncharacterized protein</fullName>
    </submittedName>
</protein>
<comment type="caution">
    <text evidence="2">The sequence shown here is derived from an EMBL/GenBank/DDBJ whole genome shotgun (WGS) entry which is preliminary data.</text>
</comment>
<feature type="compositionally biased region" description="Basic residues" evidence="1">
    <location>
        <begin position="643"/>
        <end position="664"/>
    </location>
</feature>
<feature type="compositionally biased region" description="Basic and acidic residues" evidence="1">
    <location>
        <begin position="286"/>
        <end position="312"/>
    </location>
</feature>
<dbReference type="EMBL" id="QQZK01000030">
    <property type="protein sequence ID" value="KAF5102346.1"/>
    <property type="molecule type" value="Genomic_DNA"/>
</dbReference>
<feature type="compositionally biased region" description="Polar residues" evidence="1">
    <location>
        <begin position="166"/>
        <end position="177"/>
    </location>
</feature>
<accession>A0A9P5G7W7</accession>